<dbReference type="Proteomes" id="UP001232755">
    <property type="component" value="Unassembled WGS sequence"/>
</dbReference>
<evidence type="ECO:0000313" key="2">
    <source>
        <dbReference type="Proteomes" id="UP001232755"/>
    </source>
</evidence>
<reference evidence="1 2" key="1">
    <citation type="submission" date="2023-07" db="EMBL/GenBank/DDBJ databases">
        <title>Comparative genomics of wheat-associated soil bacteria to identify genetic determinants of phenazine resistance.</title>
        <authorList>
            <person name="Mouncey N."/>
        </authorList>
    </citation>
    <scope>NUCLEOTIDE SEQUENCE [LARGE SCALE GENOMIC DNA]</scope>
    <source>
        <strain evidence="1 2">B3I12</strain>
    </source>
</reference>
<name>A0ABU0R2J9_9ACTN</name>
<gene>
    <name evidence="1" type="ORF">QF034_008120</name>
</gene>
<accession>A0ABU0R2J9</accession>
<proteinExistence type="predicted"/>
<protein>
    <submittedName>
        <fullName evidence="1">Uncharacterized protein</fullName>
    </submittedName>
</protein>
<evidence type="ECO:0000313" key="1">
    <source>
        <dbReference type="EMBL" id="MDQ0753889.1"/>
    </source>
</evidence>
<keyword evidence="2" id="KW-1185">Reference proteome</keyword>
<organism evidence="1 2">
    <name type="scientific">Streptomyces africanus</name>
    <dbReference type="NCBI Taxonomy" id="231024"/>
    <lineage>
        <taxon>Bacteria</taxon>
        <taxon>Bacillati</taxon>
        <taxon>Actinomycetota</taxon>
        <taxon>Actinomycetes</taxon>
        <taxon>Kitasatosporales</taxon>
        <taxon>Streptomycetaceae</taxon>
        <taxon>Streptomyces</taxon>
    </lineage>
</organism>
<dbReference type="EMBL" id="JAUSYP010000001">
    <property type="protein sequence ID" value="MDQ0753889.1"/>
    <property type="molecule type" value="Genomic_DNA"/>
</dbReference>
<sequence>MFHDHLVHHTRRVNQHSDDIALLLLQPHRMAEP</sequence>
<comment type="caution">
    <text evidence="1">The sequence shown here is derived from an EMBL/GenBank/DDBJ whole genome shotgun (WGS) entry which is preliminary data.</text>
</comment>